<dbReference type="EMBL" id="BAAAEI010000031">
    <property type="protein sequence ID" value="GAA0374171.1"/>
    <property type="molecule type" value="Genomic_DNA"/>
</dbReference>
<dbReference type="Proteomes" id="UP001501757">
    <property type="component" value="Unassembled WGS sequence"/>
</dbReference>
<dbReference type="Gene3D" id="2.60.40.10">
    <property type="entry name" value="Immunoglobulins"/>
    <property type="match status" value="2"/>
</dbReference>
<keyword evidence="3" id="KW-1185">Reference proteome</keyword>
<accession>A0ABN0XW24</accession>
<organism evidence="2 3">
    <name type="scientific">Bowmanella denitrificans</name>
    <dbReference type="NCBI Taxonomy" id="366582"/>
    <lineage>
        <taxon>Bacteria</taxon>
        <taxon>Pseudomonadati</taxon>
        <taxon>Pseudomonadota</taxon>
        <taxon>Gammaproteobacteria</taxon>
        <taxon>Alteromonadales</taxon>
        <taxon>Alteromonadaceae</taxon>
        <taxon>Bowmanella</taxon>
    </lineage>
</organism>
<proteinExistence type="predicted"/>
<dbReference type="RefSeq" id="WP_343847451.1">
    <property type="nucleotide sequence ID" value="NZ_BAAAEI010000031.1"/>
</dbReference>
<keyword evidence="1" id="KW-0732">Signal</keyword>
<dbReference type="SUPFAM" id="SSF49373">
    <property type="entry name" value="Invasin/intimin cell-adhesion fragments"/>
    <property type="match status" value="1"/>
</dbReference>
<dbReference type="InterPro" id="IPR013783">
    <property type="entry name" value="Ig-like_fold"/>
</dbReference>
<dbReference type="InterPro" id="IPR008964">
    <property type="entry name" value="Invasin/intimin_cell_adhesion"/>
</dbReference>
<name>A0ABN0XW24_9ALTE</name>
<evidence type="ECO:0000313" key="2">
    <source>
        <dbReference type="EMBL" id="GAA0374171.1"/>
    </source>
</evidence>
<protein>
    <recommendedName>
        <fullName evidence="4">Big-1 domain-containing protein</fullName>
    </recommendedName>
</protein>
<reference evidence="2 3" key="1">
    <citation type="journal article" date="2019" name="Int. J. Syst. Evol. Microbiol.">
        <title>The Global Catalogue of Microorganisms (GCM) 10K type strain sequencing project: providing services to taxonomists for standard genome sequencing and annotation.</title>
        <authorList>
            <consortium name="The Broad Institute Genomics Platform"/>
            <consortium name="The Broad Institute Genome Sequencing Center for Infectious Disease"/>
            <person name="Wu L."/>
            <person name="Ma J."/>
        </authorList>
    </citation>
    <scope>NUCLEOTIDE SEQUENCE [LARGE SCALE GENOMIC DNA]</scope>
    <source>
        <strain evidence="2 3">JCM 13378</strain>
    </source>
</reference>
<evidence type="ECO:0000313" key="3">
    <source>
        <dbReference type="Proteomes" id="UP001501757"/>
    </source>
</evidence>
<evidence type="ECO:0008006" key="4">
    <source>
        <dbReference type="Google" id="ProtNLM"/>
    </source>
</evidence>
<comment type="caution">
    <text evidence="2">The sequence shown here is derived from an EMBL/GenBank/DDBJ whole genome shotgun (WGS) entry which is preliminary data.</text>
</comment>
<gene>
    <name evidence="2" type="ORF">GCM10009092_43000</name>
</gene>
<feature type="chain" id="PRO_5045863881" description="Big-1 domain-containing protein" evidence="1">
    <location>
        <begin position="20"/>
        <end position="593"/>
    </location>
</feature>
<evidence type="ECO:0000256" key="1">
    <source>
        <dbReference type="SAM" id="SignalP"/>
    </source>
</evidence>
<dbReference type="PROSITE" id="PS51257">
    <property type="entry name" value="PROKAR_LIPOPROTEIN"/>
    <property type="match status" value="1"/>
</dbReference>
<sequence length="593" mass="61672">MTNWLLKGLLTVSLGLTLAACNGTSGDNGSTPFNPGTDTDLSDLKLGHFDAANNFIQGEIGVSMAGELSAGGTLGLTLVVVGADNKAVNQALQISLSSDCALAGAASLASSVSTVSGIARTDYQDISCAGAHGSTDTITATLTDNTTALQATVSVDIAAEELEKLTFVSATPDKILIQGTGGQNNVSTSTLTFQVRGVLDNPLAQQQVDFSLNTSAGGVKVEPSSAMTNGDGTVSTRVIAGIAPAVVRVTASTQSAAGKSVSTQSNLLTINTGLADQNSFSIAKTVHNVEAALYQGATSQVTVRLSDLFNNPVADGTAVNFVTEGGQIEERCVTQNGACSVTWTGQHPIPTDHRVTILAYTDGHETLWDANSNNYFDDEDGSAISSVSNNGFGKDDNQNGTLTGFVDMSEAWLDANESGERDVGEWFDDHNGNGLFDLADGKFNGPHCQSDQYCDSQAQSISLRASALLIMSSSEAVLTLQQANGSQIAPNTDPNIADISLNAGEKREFIVEFLDTAGQVLANGTSINVTSESGTVENGTFSVPNTPFTNDASQLRFSLTNDGAPGLYWLTIRATAPSSTTQTQLLFRVEMRG</sequence>
<feature type="signal peptide" evidence="1">
    <location>
        <begin position="1"/>
        <end position="19"/>
    </location>
</feature>